<evidence type="ECO:0000256" key="6">
    <source>
        <dbReference type="ARBA" id="ARBA00022989"/>
    </source>
</evidence>
<accession>A0AAD9UNJ2</accession>
<feature type="transmembrane region" description="Helical" evidence="8">
    <location>
        <begin position="55"/>
        <end position="74"/>
    </location>
</feature>
<dbReference type="Pfam" id="PF06703">
    <property type="entry name" value="SPC25"/>
    <property type="match status" value="1"/>
</dbReference>
<proteinExistence type="inferred from homology"/>
<comment type="function">
    <text evidence="8">Component of the signal peptidase complex (SPC) which catalyzes the cleavage of N-terminal signal sequences from nascent proteins as they are translocated into the lumen of the endoplasmic reticulum. Enhances the enzymatic activity of SPC and facilitates the interactions between different components of the translocation site.</text>
</comment>
<gene>
    <name evidence="9" type="ORF">BdWA1_002464</name>
</gene>
<evidence type="ECO:0000256" key="3">
    <source>
        <dbReference type="ARBA" id="ARBA00017057"/>
    </source>
</evidence>
<evidence type="ECO:0000256" key="7">
    <source>
        <dbReference type="ARBA" id="ARBA00023136"/>
    </source>
</evidence>
<reference evidence="9" key="1">
    <citation type="journal article" date="2023" name="Nat. Microbiol.">
        <title>Babesia duncani multi-omics identifies virulence factors and drug targets.</title>
        <authorList>
            <person name="Singh P."/>
            <person name="Lonardi S."/>
            <person name="Liang Q."/>
            <person name="Vydyam P."/>
            <person name="Khabirova E."/>
            <person name="Fang T."/>
            <person name="Gihaz S."/>
            <person name="Thekkiniath J."/>
            <person name="Munshi M."/>
            <person name="Abel S."/>
            <person name="Ciampossin L."/>
            <person name="Batugedara G."/>
            <person name="Gupta M."/>
            <person name="Lu X.M."/>
            <person name="Lenz T."/>
            <person name="Chakravarty S."/>
            <person name="Cornillot E."/>
            <person name="Hu Y."/>
            <person name="Ma W."/>
            <person name="Gonzalez L.M."/>
            <person name="Sanchez S."/>
            <person name="Estrada K."/>
            <person name="Sanchez-Flores A."/>
            <person name="Montero E."/>
            <person name="Harb O.S."/>
            <person name="Le Roch K.G."/>
            <person name="Mamoun C.B."/>
        </authorList>
    </citation>
    <scope>NUCLEOTIDE SEQUENCE</scope>
    <source>
        <strain evidence="9">WA1</strain>
    </source>
</reference>
<feature type="transmembrane region" description="Helical" evidence="8">
    <location>
        <begin position="80"/>
        <end position="98"/>
    </location>
</feature>
<evidence type="ECO:0000256" key="2">
    <source>
        <dbReference type="ARBA" id="ARBA00007324"/>
    </source>
</evidence>
<dbReference type="GO" id="GO:0005787">
    <property type="term" value="C:signal peptidase complex"/>
    <property type="evidence" value="ECO:0007669"/>
    <property type="project" value="UniProtKB-UniRule"/>
</dbReference>
<dbReference type="GO" id="GO:0006465">
    <property type="term" value="P:signal peptide processing"/>
    <property type="evidence" value="ECO:0007669"/>
    <property type="project" value="UniProtKB-UniRule"/>
</dbReference>
<name>A0AAD9UNJ2_9APIC</name>
<keyword evidence="10" id="KW-1185">Reference proteome</keyword>
<evidence type="ECO:0000256" key="4">
    <source>
        <dbReference type="ARBA" id="ARBA00022692"/>
    </source>
</evidence>
<evidence type="ECO:0000313" key="10">
    <source>
        <dbReference type="Proteomes" id="UP001214638"/>
    </source>
</evidence>
<dbReference type="GeneID" id="94336762"/>
<dbReference type="KEGG" id="bdw:94336762"/>
<sequence length="174" mass="20427">MANKKSHSVEDDVDDVYVDDLYSIQDISKVLEYAVLQELRNIGFKEDVSVSYIRIFFYTILCSIGCYCVAFTHVETSKNMLKFSTAAYLLIWLILFLYERCMLHGANFRFYINDKLVHIWCRANAKGGNYQLYYTLKEFYEIPLGDVFFDDGKLHRDGLIKHLKSFSKIVMDMD</sequence>
<dbReference type="RefSeq" id="XP_067802709.1">
    <property type="nucleotide sequence ID" value="XM_067947487.1"/>
</dbReference>
<evidence type="ECO:0000256" key="1">
    <source>
        <dbReference type="ARBA" id="ARBA00004477"/>
    </source>
</evidence>
<dbReference type="GO" id="GO:0008233">
    <property type="term" value="F:peptidase activity"/>
    <property type="evidence" value="ECO:0007669"/>
    <property type="project" value="UniProtKB-UniRule"/>
</dbReference>
<dbReference type="AlphaFoldDB" id="A0AAD9UNJ2"/>
<comment type="caution">
    <text evidence="9">The sequence shown here is derived from an EMBL/GenBank/DDBJ whole genome shotgun (WGS) entry which is preliminary data.</text>
</comment>
<evidence type="ECO:0000256" key="8">
    <source>
        <dbReference type="RuleBase" id="RU368033"/>
    </source>
</evidence>
<comment type="similarity">
    <text evidence="2 8">Belongs to the SPCS2 family.</text>
</comment>
<dbReference type="Proteomes" id="UP001214638">
    <property type="component" value="Unassembled WGS sequence"/>
</dbReference>
<evidence type="ECO:0000256" key="5">
    <source>
        <dbReference type="ARBA" id="ARBA00022824"/>
    </source>
</evidence>
<keyword evidence="7 8" id="KW-0472">Membrane</keyword>
<keyword evidence="4 8" id="KW-0812">Transmembrane</keyword>
<evidence type="ECO:0000313" key="9">
    <source>
        <dbReference type="EMBL" id="KAK2195866.1"/>
    </source>
</evidence>
<keyword evidence="5 8" id="KW-0256">Endoplasmic reticulum</keyword>
<protein>
    <recommendedName>
        <fullName evidence="3 8">Signal peptidase complex subunit 2</fullName>
    </recommendedName>
</protein>
<dbReference type="InterPro" id="IPR009582">
    <property type="entry name" value="Spc2/SPCS2"/>
</dbReference>
<dbReference type="EMBL" id="JALLKP010000003">
    <property type="protein sequence ID" value="KAK2195866.1"/>
    <property type="molecule type" value="Genomic_DNA"/>
</dbReference>
<comment type="subcellular location">
    <subcellularLocation>
        <location evidence="1 8">Endoplasmic reticulum membrane</location>
        <topology evidence="1 8">Multi-pass membrane protein</topology>
    </subcellularLocation>
</comment>
<organism evidence="9 10">
    <name type="scientific">Babesia duncani</name>
    <dbReference type="NCBI Taxonomy" id="323732"/>
    <lineage>
        <taxon>Eukaryota</taxon>
        <taxon>Sar</taxon>
        <taxon>Alveolata</taxon>
        <taxon>Apicomplexa</taxon>
        <taxon>Aconoidasida</taxon>
        <taxon>Piroplasmida</taxon>
        <taxon>Babesiidae</taxon>
        <taxon>Babesia</taxon>
    </lineage>
</organism>
<keyword evidence="6 8" id="KW-1133">Transmembrane helix</keyword>